<organism evidence="3 4">
    <name type="scientific">Paraflavitalea soli</name>
    <dbReference type="NCBI Taxonomy" id="2315862"/>
    <lineage>
        <taxon>Bacteria</taxon>
        <taxon>Pseudomonadati</taxon>
        <taxon>Bacteroidota</taxon>
        <taxon>Chitinophagia</taxon>
        <taxon>Chitinophagales</taxon>
        <taxon>Chitinophagaceae</taxon>
        <taxon>Paraflavitalea</taxon>
    </lineage>
</organism>
<evidence type="ECO:0000256" key="1">
    <source>
        <dbReference type="SAM" id="Phobius"/>
    </source>
</evidence>
<feature type="domain" description="Signal transduction histidine kinase internal region" evidence="2">
    <location>
        <begin position="165"/>
        <end position="244"/>
    </location>
</feature>
<dbReference type="PANTHER" id="PTHR34220:SF7">
    <property type="entry name" value="SENSOR HISTIDINE KINASE YPDA"/>
    <property type="match status" value="1"/>
</dbReference>
<dbReference type="Proteomes" id="UP000263900">
    <property type="component" value="Chromosome"/>
</dbReference>
<keyword evidence="1" id="KW-1133">Transmembrane helix</keyword>
<dbReference type="InterPro" id="IPR010559">
    <property type="entry name" value="Sig_transdc_His_kin_internal"/>
</dbReference>
<feature type="transmembrane region" description="Helical" evidence="1">
    <location>
        <begin position="75"/>
        <end position="96"/>
    </location>
</feature>
<dbReference type="Gene3D" id="3.30.565.10">
    <property type="entry name" value="Histidine kinase-like ATPase, C-terminal domain"/>
    <property type="match status" value="1"/>
</dbReference>
<reference evidence="3 4" key="1">
    <citation type="submission" date="2018-09" db="EMBL/GenBank/DDBJ databases">
        <title>Genome sequencing of strain 6GH32-13.</title>
        <authorList>
            <person name="Weon H.-Y."/>
            <person name="Heo J."/>
            <person name="Kwon S.-W."/>
        </authorList>
    </citation>
    <scope>NUCLEOTIDE SEQUENCE [LARGE SCALE GENOMIC DNA]</scope>
    <source>
        <strain evidence="3 4">5GH32-13</strain>
    </source>
</reference>
<accession>A0A3B7MM62</accession>
<dbReference type="KEGG" id="pseg:D3H65_10605"/>
<dbReference type="OrthoDB" id="9792992at2"/>
<evidence type="ECO:0000313" key="3">
    <source>
        <dbReference type="EMBL" id="AXY74399.1"/>
    </source>
</evidence>
<proteinExistence type="predicted"/>
<dbReference type="PANTHER" id="PTHR34220">
    <property type="entry name" value="SENSOR HISTIDINE KINASE YPDA"/>
    <property type="match status" value="1"/>
</dbReference>
<dbReference type="GO" id="GO:0000155">
    <property type="term" value="F:phosphorelay sensor kinase activity"/>
    <property type="evidence" value="ECO:0007669"/>
    <property type="project" value="InterPro"/>
</dbReference>
<dbReference type="RefSeq" id="WP_119050286.1">
    <property type="nucleotide sequence ID" value="NZ_CP032157.1"/>
</dbReference>
<dbReference type="InterPro" id="IPR036890">
    <property type="entry name" value="HATPase_C_sf"/>
</dbReference>
<protein>
    <submittedName>
        <fullName evidence="3">Sensor histidine kinase</fullName>
    </submittedName>
</protein>
<evidence type="ECO:0000259" key="2">
    <source>
        <dbReference type="Pfam" id="PF06580"/>
    </source>
</evidence>
<dbReference type="EMBL" id="CP032157">
    <property type="protein sequence ID" value="AXY74399.1"/>
    <property type="molecule type" value="Genomic_DNA"/>
</dbReference>
<dbReference type="Pfam" id="PF06580">
    <property type="entry name" value="His_kinase"/>
    <property type="match status" value="1"/>
</dbReference>
<keyword evidence="3" id="KW-0418">Kinase</keyword>
<keyword evidence="1" id="KW-0472">Membrane</keyword>
<keyword evidence="1" id="KW-0812">Transmembrane</keyword>
<dbReference type="SUPFAM" id="SSF55874">
    <property type="entry name" value="ATPase domain of HSP90 chaperone/DNA topoisomerase II/histidine kinase"/>
    <property type="match status" value="1"/>
</dbReference>
<evidence type="ECO:0000313" key="4">
    <source>
        <dbReference type="Proteomes" id="UP000263900"/>
    </source>
</evidence>
<sequence>MQSRRTLSLYWKCQLTGWSVASLYWNFVGFIGTGFSIWLALIHFFADLLIYIPITHLYRNYSVRRGYHQLRPQQLLIRLIPAIILLGLLFMLLTIAKNFLVRYWFEAGFSAPLRDEFRQRSLTTFITGTRLMSIWLLAYYGYHYAQREIKATRESARLAIIAKDAQLNNLTAQLNPHFFFNSLNNIKAQVIDNPQAARRAIDLLSEVLRTSLYNRDTTLITVQQEMALIADYLELEKMRFEERLQTHIEVDPTITGAPILPLSIQTLVENAIKHGIARRKAGGKITITIQPNDQGLRATVENPGTLQAPATSGLGLKNLAERLHLQFNGKASLQLTQPTPETVIATITMPLT</sequence>
<dbReference type="AlphaFoldDB" id="A0A3B7MM62"/>
<keyword evidence="4" id="KW-1185">Reference proteome</keyword>
<keyword evidence="3" id="KW-0808">Transferase</keyword>
<feature type="transmembrane region" description="Helical" evidence="1">
    <location>
        <begin position="122"/>
        <end position="142"/>
    </location>
</feature>
<dbReference type="InterPro" id="IPR050640">
    <property type="entry name" value="Bact_2-comp_sensor_kinase"/>
</dbReference>
<gene>
    <name evidence="3" type="ORF">D3H65_10605</name>
</gene>
<dbReference type="GO" id="GO:0016020">
    <property type="term" value="C:membrane"/>
    <property type="evidence" value="ECO:0007669"/>
    <property type="project" value="InterPro"/>
</dbReference>
<name>A0A3B7MM62_9BACT</name>
<feature type="transmembrane region" description="Helical" evidence="1">
    <location>
        <begin position="27"/>
        <end position="54"/>
    </location>
</feature>